<name>A0AAW8NC08_PSEOX</name>
<dbReference type="Pfam" id="PF01814">
    <property type="entry name" value="Hemerythrin"/>
    <property type="match status" value="1"/>
</dbReference>
<dbReference type="Gene3D" id="1.20.120.520">
    <property type="entry name" value="nmb1532 protein domain like"/>
    <property type="match status" value="1"/>
</dbReference>
<gene>
    <name evidence="2" type="ORF">J2X12_002299</name>
</gene>
<dbReference type="Proteomes" id="UP001262032">
    <property type="component" value="Unassembled WGS sequence"/>
</dbReference>
<accession>A0AAW8NC08</accession>
<evidence type="ECO:0000259" key="1">
    <source>
        <dbReference type="Pfam" id="PF01814"/>
    </source>
</evidence>
<dbReference type="AlphaFoldDB" id="A0AAW8NC08"/>
<dbReference type="InterPro" id="IPR012312">
    <property type="entry name" value="Hemerythrin-like"/>
</dbReference>
<evidence type="ECO:0000313" key="2">
    <source>
        <dbReference type="EMBL" id="MDR7164270.1"/>
    </source>
</evidence>
<comment type="caution">
    <text evidence="2">The sequence shown here is derived from an EMBL/GenBank/DDBJ whole genome shotgun (WGS) entry which is preliminary data.</text>
</comment>
<evidence type="ECO:0000313" key="3">
    <source>
        <dbReference type="Proteomes" id="UP001262032"/>
    </source>
</evidence>
<dbReference type="RefSeq" id="WP_174180306.1">
    <property type="nucleotide sequence ID" value="NZ_JABTYH010000028.1"/>
</dbReference>
<dbReference type="GeneID" id="97423034"/>
<proteinExistence type="predicted"/>
<protein>
    <recommendedName>
        <fullName evidence="1">Hemerythrin-like domain-containing protein</fullName>
    </recommendedName>
</protein>
<feature type="domain" description="Hemerythrin-like" evidence="1">
    <location>
        <begin position="14"/>
        <end position="138"/>
    </location>
</feature>
<reference evidence="2" key="1">
    <citation type="submission" date="2023-07" db="EMBL/GenBank/DDBJ databases">
        <title>Sorghum-associated microbial communities from plants grown in Nebraska, USA.</title>
        <authorList>
            <person name="Schachtman D."/>
        </authorList>
    </citation>
    <scope>NUCLEOTIDE SEQUENCE</scope>
    <source>
        <strain evidence="2">BE261</strain>
    </source>
</reference>
<organism evidence="2 3">
    <name type="scientific">Pseudarthrobacter oxydans</name>
    <name type="common">Arthrobacter oxydans</name>
    <dbReference type="NCBI Taxonomy" id="1671"/>
    <lineage>
        <taxon>Bacteria</taxon>
        <taxon>Bacillati</taxon>
        <taxon>Actinomycetota</taxon>
        <taxon>Actinomycetes</taxon>
        <taxon>Micrococcales</taxon>
        <taxon>Micrococcaceae</taxon>
        <taxon>Pseudarthrobacter</taxon>
    </lineage>
</organism>
<sequence>MNHTKDAAAEAEALQAVERHHAHMLKHLNGLVALLVEAVEARDAAAEGAAQATLLDWCDTHLIPHALAEEGPLYGGPHATPEGRLLVEGMLAEHRVIVDLVEELRTSSGLAAAVAGSAIQRLFALHLDKENRLLMPFIVQSPDMSLAESVQGLHELTGEAAGQHGGAHDDGTHHRR</sequence>
<dbReference type="EMBL" id="JAVDWN010000007">
    <property type="protein sequence ID" value="MDR7164270.1"/>
    <property type="molecule type" value="Genomic_DNA"/>
</dbReference>